<dbReference type="EMBL" id="FTMS01000015">
    <property type="protein sequence ID" value="SIQ80693.1"/>
    <property type="molecule type" value="Genomic_DNA"/>
</dbReference>
<proteinExistence type="predicted"/>
<gene>
    <name evidence="2" type="ORF">SAMN05920897_11569</name>
</gene>
<dbReference type="Pfam" id="PF01243">
    <property type="entry name" value="PNPOx_N"/>
    <property type="match status" value="1"/>
</dbReference>
<protein>
    <submittedName>
        <fullName evidence="2">Uncharacterized protein, pyridoxamine 5'-phosphate oxidase (PNPOx-like) family</fullName>
    </submittedName>
</protein>
<evidence type="ECO:0000313" key="3">
    <source>
        <dbReference type="Proteomes" id="UP000186400"/>
    </source>
</evidence>
<dbReference type="InterPro" id="IPR012349">
    <property type="entry name" value="Split_barrel_FMN-bd"/>
</dbReference>
<dbReference type="STRING" id="159291.SAMN05920897_11569"/>
<organism evidence="2 3">
    <name type="scientific">Alkalispirochaeta americana</name>
    <dbReference type="NCBI Taxonomy" id="159291"/>
    <lineage>
        <taxon>Bacteria</taxon>
        <taxon>Pseudomonadati</taxon>
        <taxon>Spirochaetota</taxon>
        <taxon>Spirochaetia</taxon>
        <taxon>Spirochaetales</taxon>
        <taxon>Spirochaetaceae</taxon>
        <taxon>Alkalispirochaeta</taxon>
    </lineage>
</organism>
<dbReference type="AlphaFoldDB" id="A0A1N6VS55"/>
<keyword evidence="3" id="KW-1185">Reference proteome</keyword>
<accession>A0A1N6VS55</accession>
<evidence type="ECO:0000259" key="1">
    <source>
        <dbReference type="Pfam" id="PF01243"/>
    </source>
</evidence>
<sequence>MATSVDGQPRVRPMKFVITDDFKFWCSTFVISGKMKEFEQNAQVELCWVDQQKNHLRVTGSVDVSSGPEKKRELLRLHPGAKGLFKDEYDPNLVLVEVTPSRVRWKEHSFGEYHEVE</sequence>
<evidence type="ECO:0000313" key="2">
    <source>
        <dbReference type="EMBL" id="SIQ80693.1"/>
    </source>
</evidence>
<feature type="domain" description="Pyridoxamine 5'-phosphate oxidase N-terminal" evidence="1">
    <location>
        <begin position="2"/>
        <end position="104"/>
    </location>
</feature>
<dbReference type="InterPro" id="IPR011576">
    <property type="entry name" value="Pyridox_Oxase_N"/>
</dbReference>
<dbReference type="Gene3D" id="2.30.110.10">
    <property type="entry name" value="Electron Transport, Fmn-binding Protein, Chain A"/>
    <property type="match status" value="1"/>
</dbReference>
<dbReference type="SUPFAM" id="SSF50475">
    <property type="entry name" value="FMN-binding split barrel"/>
    <property type="match status" value="1"/>
</dbReference>
<reference evidence="3" key="1">
    <citation type="submission" date="2017-01" db="EMBL/GenBank/DDBJ databases">
        <authorList>
            <person name="Varghese N."/>
            <person name="Submissions S."/>
        </authorList>
    </citation>
    <scope>NUCLEOTIDE SEQUENCE [LARGE SCALE GENOMIC DNA]</scope>
    <source>
        <strain evidence="3">ASpG1</strain>
    </source>
</reference>
<dbReference type="Proteomes" id="UP000186400">
    <property type="component" value="Unassembled WGS sequence"/>
</dbReference>
<name>A0A1N6VS55_9SPIO</name>